<dbReference type="EMBL" id="ML120365">
    <property type="protein sequence ID" value="RPB02903.1"/>
    <property type="molecule type" value="Genomic_DNA"/>
</dbReference>
<dbReference type="AlphaFoldDB" id="A0A3N4JX23"/>
<organism evidence="1 2">
    <name type="scientific">Choiromyces venosus 120613-1</name>
    <dbReference type="NCBI Taxonomy" id="1336337"/>
    <lineage>
        <taxon>Eukaryota</taxon>
        <taxon>Fungi</taxon>
        <taxon>Dikarya</taxon>
        <taxon>Ascomycota</taxon>
        <taxon>Pezizomycotina</taxon>
        <taxon>Pezizomycetes</taxon>
        <taxon>Pezizales</taxon>
        <taxon>Tuberaceae</taxon>
        <taxon>Choiromyces</taxon>
    </lineage>
</organism>
<feature type="non-terminal residue" evidence="1">
    <location>
        <position position="1"/>
    </location>
</feature>
<evidence type="ECO:0000313" key="2">
    <source>
        <dbReference type="Proteomes" id="UP000276215"/>
    </source>
</evidence>
<proteinExistence type="predicted"/>
<dbReference type="Proteomes" id="UP000276215">
    <property type="component" value="Unassembled WGS sequence"/>
</dbReference>
<sequence>LSNEQLDIYYTVLASFYIPLINRSQTCYFIEDKAGHGKSYTANVLVNKL</sequence>
<gene>
    <name evidence="1" type="ORF">L873DRAFT_1671933</name>
</gene>
<evidence type="ECO:0008006" key="3">
    <source>
        <dbReference type="Google" id="ProtNLM"/>
    </source>
</evidence>
<keyword evidence="2" id="KW-1185">Reference proteome</keyword>
<accession>A0A3N4JX23</accession>
<name>A0A3N4JX23_9PEZI</name>
<evidence type="ECO:0000313" key="1">
    <source>
        <dbReference type="EMBL" id="RPB02903.1"/>
    </source>
</evidence>
<reference evidence="1 2" key="1">
    <citation type="journal article" date="2018" name="Nat. Ecol. Evol.">
        <title>Pezizomycetes genomes reveal the molecular basis of ectomycorrhizal truffle lifestyle.</title>
        <authorList>
            <person name="Murat C."/>
            <person name="Payen T."/>
            <person name="Noel B."/>
            <person name="Kuo A."/>
            <person name="Morin E."/>
            <person name="Chen J."/>
            <person name="Kohler A."/>
            <person name="Krizsan K."/>
            <person name="Balestrini R."/>
            <person name="Da Silva C."/>
            <person name="Montanini B."/>
            <person name="Hainaut M."/>
            <person name="Levati E."/>
            <person name="Barry K.W."/>
            <person name="Belfiori B."/>
            <person name="Cichocki N."/>
            <person name="Clum A."/>
            <person name="Dockter R.B."/>
            <person name="Fauchery L."/>
            <person name="Guy J."/>
            <person name="Iotti M."/>
            <person name="Le Tacon F."/>
            <person name="Lindquist E.A."/>
            <person name="Lipzen A."/>
            <person name="Malagnac F."/>
            <person name="Mello A."/>
            <person name="Molinier V."/>
            <person name="Miyauchi S."/>
            <person name="Poulain J."/>
            <person name="Riccioni C."/>
            <person name="Rubini A."/>
            <person name="Sitrit Y."/>
            <person name="Splivallo R."/>
            <person name="Traeger S."/>
            <person name="Wang M."/>
            <person name="Zifcakova L."/>
            <person name="Wipf D."/>
            <person name="Zambonelli A."/>
            <person name="Paolocci F."/>
            <person name="Nowrousian M."/>
            <person name="Ottonello S."/>
            <person name="Baldrian P."/>
            <person name="Spatafora J.W."/>
            <person name="Henrissat B."/>
            <person name="Nagy L.G."/>
            <person name="Aury J.M."/>
            <person name="Wincker P."/>
            <person name="Grigoriev I.V."/>
            <person name="Bonfante P."/>
            <person name="Martin F.M."/>
        </authorList>
    </citation>
    <scope>NUCLEOTIDE SEQUENCE [LARGE SCALE GENOMIC DNA]</scope>
    <source>
        <strain evidence="1 2">120613-1</strain>
    </source>
</reference>
<protein>
    <recommendedName>
        <fullName evidence="3">ATP-dependent DNA helicase</fullName>
    </recommendedName>
</protein>